<sequence>MYLCIHRLSCLLLSYLARLSPSLGYLSPYFKNTLVNGLDKFSDPNYVSIFDTTLRDGEQAPGASMTATQKMDIARHLVKLGVDVIEAGFPASSEVEFELVKCIAHEIGNSVDEEDYVPMICGLARSTKEDIDRAWESLKYAKTPMIHMFISTSDIHMILY</sequence>
<proteinExistence type="inferred from homology"/>
<evidence type="ECO:0000256" key="2">
    <source>
        <dbReference type="RuleBase" id="RU003523"/>
    </source>
</evidence>
<dbReference type="GO" id="GO:0009507">
    <property type="term" value="C:chloroplast"/>
    <property type="evidence" value="ECO:0007669"/>
    <property type="project" value="TreeGrafter"/>
</dbReference>
<gene>
    <name evidence="5" type="ORF">MTR67_034139</name>
    <name evidence="6" type="ORF">MTR67_034145</name>
</gene>
<dbReference type="InterPro" id="IPR000891">
    <property type="entry name" value="PYR_CT"/>
</dbReference>
<evidence type="ECO:0000313" key="6">
    <source>
        <dbReference type="EMBL" id="WMV40760.1"/>
    </source>
</evidence>
<keyword evidence="1 2" id="KW-0808">Transferase</keyword>
<organism evidence="6 7">
    <name type="scientific">Solanum verrucosum</name>
    <dbReference type="NCBI Taxonomy" id="315347"/>
    <lineage>
        <taxon>Eukaryota</taxon>
        <taxon>Viridiplantae</taxon>
        <taxon>Streptophyta</taxon>
        <taxon>Embryophyta</taxon>
        <taxon>Tracheophyta</taxon>
        <taxon>Spermatophyta</taxon>
        <taxon>Magnoliopsida</taxon>
        <taxon>eudicotyledons</taxon>
        <taxon>Gunneridae</taxon>
        <taxon>Pentapetalae</taxon>
        <taxon>asterids</taxon>
        <taxon>lamiids</taxon>
        <taxon>Solanales</taxon>
        <taxon>Solanaceae</taxon>
        <taxon>Solanoideae</taxon>
        <taxon>Solaneae</taxon>
        <taxon>Solanum</taxon>
    </lineage>
</organism>
<keyword evidence="7" id="KW-1185">Reference proteome</keyword>
<dbReference type="Pfam" id="PF00682">
    <property type="entry name" value="HMGL-like"/>
    <property type="match status" value="1"/>
</dbReference>
<comment type="similarity">
    <text evidence="2">Belongs to the alpha-IPM synthase/homocitrate synthase family.</text>
</comment>
<reference evidence="6" key="1">
    <citation type="submission" date="2023-08" db="EMBL/GenBank/DDBJ databases">
        <title>A de novo genome assembly of Solanum verrucosum Schlechtendal, a Mexican diploid species geographically isolated from the other diploid A-genome species in potato relatives.</title>
        <authorList>
            <person name="Hosaka K."/>
        </authorList>
    </citation>
    <scope>NUCLEOTIDE SEQUENCE</scope>
    <source>
        <tissue evidence="6">Young leaves</tissue>
    </source>
</reference>
<dbReference type="InterPro" id="IPR050073">
    <property type="entry name" value="2-IPM_HCS-like"/>
</dbReference>
<dbReference type="PROSITE" id="PS00815">
    <property type="entry name" value="AIPM_HOMOCIT_SYNTH_1"/>
    <property type="match status" value="1"/>
</dbReference>
<feature type="signal peptide" evidence="3">
    <location>
        <begin position="1"/>
        <end position="24"/>
    </location>
</feature>
<feature type="domain" description="Pyruvate carboxyltransferase" evidence="4">
    <location>
        <begin position="47"/>
        <end position="160"/>
    </location>
</feature>
<dbReference type="InterPro" id="IPR002034">
    <property type="entry name" value="AIPM/Hcit_synth_CS"/>
</dbReference>
<evidence type="ECO:0000256" key="3">
    <source>
        <dbReference type="SAM" id="SignalP"/>
    </source>
</evidence>
<dbReference type="EMBL" id="CP133619">
    <property type="protein sequence ID" value="WMV40754.1"/>
    <property type="molecule type" value="Genomic_DNA"/>
</dbReference>
<dbReference type="PANTHER" id="PTHR10277:SF72">
    <property type="entry name" value="2-ISOPROPYLMALATE SYNTHASE B-LIKE"/>
    <property type="match status" value="1"/>
</dbReference>
<keyword evidence="3" id="KW-0732">Signal</keyword>
<evidence type="ECO:0000259" key="4">
    <source>
        <dbReference type="PROSITE" id="PS50991"/>
    </source>
</evidence>
<dbReference type="Proteomes" id="UP001234989">
    <property type="component" value="Chromosome 8"/>
</dbReference>
<dbReference type="SUPFAM" id="SSF51569">
    <property type="entry name" value="Aldolase"/>
    <property type="match status" value="1"/>
</dbReference>
<accession>A0AAF0ZK19</accession>
<feature type="chain" id="PRO_5042443425" description="Pyruvate carboxyltransferase domain-containing protein" evidence="3">
    <location>
        <begin position="25"/>
        <end position="160"/>
    </location>
</feature>
<evidence type="ECO:0000313" key="7">
    <source>
        <dbReference type="Proteomes" id="UP001234989"/>
    </source>
</evidence>
<dbReference type="EMBL" id="CP133619">
    <property type="protein sequence ID" value="WMV40760.1"/>
    <property type="molecule type" value="Genomic_DNA"/>
</dbReference>
<dbReference type="Gene3D" id="3.20.20.70">
    <property type="entry name" value="Aldolase class I"/>
    <property type="match status" value="1"/>
</dbReference>
<evidence type="ECO:0000256" key="1">
    <source>
        <dbReference type="ARBA" id="ARBA00022679"/>
    </source>
</evidence>
<dbReference type="PROSITE" id="PS50991">
    <property type="entry name" value="PYR_CT"/>
    <property type="match status" value="1"/>
</dbReference>
<dbReference type="GO" id="GO:0003852">
    <property type="term" value="F:2-isopropylmalate synthase activity"/>
    <property type="evidence" value="ECO:0007669"/>
    <property type="project" value="TreeGrafter"/>
</dbReference>
<dbReference type="AlphaFoldDB" id="A0AAF0ZK19"/>
<dbReference type="InterPro" id="IPR013785">
    <property type="entry name" value="Aldolase_TIM"/>
</dbReference>
<dbReference type="PANTHER" id="PTHR10277">
    <property type="entry name" value="HOMOCITRATE SYNTHASE-RELATED"/>
    <property type="match status" value="1"/>
</dbReference>
<protein>
    <recommendedName>
        <fullName evidence="4">Pyruvate carboxyltransferase domain-containing protein</fullName>
    </recommendedName>
</protein>
<dbReference type="GO" id="GO:0009098">
    <property type="term" value="P:L-leucine biosynthetic process"/>
    <property type="evidence" value="ECO:0007669"/>
    <property type="project" value="TreeGrafter"/>
</dbReference>
<name>A0AAF0ZK19_SOLVR</name>
<evidence type="ECO:0000313" key="5">
    <source>
        <dbReference type="EMBL" id="WMV40754.1"/>
    </source>
</evidence>